<dbReference type="Pfam" id="PF22483">
    <property type="entry name" value="Mu-transpos_C_2"/>
    <property type="match status" value="1"/>
</dbReference>
<organism evidence="2 3">
    <name type="scientific">Acetivibrio mesophilus</name>
    <dbReference type="NCBI Taxonomy" id="2487273"/>
    <lineage>
        <taxon>Bacteria</taxon>
        <taxon>Bacillati</taxon>
        <taxon>Bacillota</taxon>
        <taxon>Clostridia</taxon>
        <taxon>Eubacteriales</taxon>
        <taxon>Oscillospiraceae</taxon>
        <taxon>Acetivibrio</taxon>
    </lineage>
</organism>
<dbReference type="AlphaFoldDB" id="A0A4Q0I909"/>
<accession>A0A4Q0I909</accession>
<feature type="domain" description="Transposase for insertion sequence element IS21-like C-terminal" evidence="1">
    <location>
        <begin position="305"/>
        <end position="374"/>
    </location>
</feature>
<gene>
    <name evidence="2" type="ORF">EFD62_00445</name>
</gene>
<dbReference type="PANTHER" id="PTHR35004:SF7">
    <property type="entry name" value="INTEGRASE PROTEIN"/>
    <property type="match status" value="1"/>
</dbReference>
<name>A0A4Q0I909_9FIRM</name>
<proteinExistence type="predicted"/>
<reference evidence="3" key="1">
    <citation type="submission" date="2018-11" db="EMBL/GenBank/DDBJ databases">
        <title>Genome sequencing of a novel mesophilic and cellulolytic organism within the genus Hungateiclostridium.</title>
        <authorList>
            <person name="Rettenmaier R."/>
            <person name="Liebl W."/>
            <person name="Zverlov V."/>
        </authorList>
    </citation>
    <scope>NUCLEOTIDE SEQUENCE [LARGE SCALE GENOMIC DNA]</scope>
    <source>
        <strain evidence="3">N2K1</strain>
    </source>
</reference>
<dbReference type="EMBL" id="RLII01000001">
    <property type="protein sequence ID" value="RXE60445.1"/>
    <property type="molecule type" value="Genomic_DNA"/>
</dbReference>
<dbReference type="OrthoDB" id="3193769at2"/>
<protein>
    <submittedName>
        <fullName evidence="2">IS21 family transposase</fullName>
    </submittedName>
</protein>
<evidence type="ECO:0000313" key="2">
    <source>
        <dbReference type="EMBL" id="RXE60445.1"/>
    </source>
</evidence>
<evidence type="ECO:0000313" key="3">
    <source>
        <dbReference type="Proteomes" id="UP000289166"/>
    </source>
</evidence>
<evidence type="ECO:0000259" key="1">
    <source>
        <dbReference type="Pfam" id="PF22483"/>
    </source>
</evidence>
<sequence length="504" mass="58501">MLTMEQIYHIRHERNLKGKSLRSIEKETGHRIETIKKYTQMQDFNIGKREIHTRHGKLEPFKETIDQWLKDDLKVKPKQRHTAQRVHDRLKELYKDKFDVSDRAVRLYVAKKRKELASGTEGHIPLDHAPGEAQADFGECQFIERGTIYDGYYINLSFPHSNGGYLQLFKAQNQECLLEGLKNIFEHIGGVPLEIWFDNMSTAIDAIKEDGKRDINKGFLRFMMHHGFFSNFCNPNSGNEKGHVENKVGYHRRNFLVPVPEFNDIAEFNRKLLELCDRDMERSHYKKGMLISELFMKDKEALLPLPKVPFEVCRLEKAKADNYGKVKFDNGIYSSSPDMANKQVWVKAGASTVEVMDDQYHTIIVHPRLYGNQKESMKWEPYLELMAKRPTALKYTGFFKQLPSTLQDYFSKCDYEGKKAGLKILLKMLQRSGLETSARAFEETLKKGLSDVDSIWAYYCRMTMKELDSGSMEVPSWLPEVKEFKTDASVYDKLLKGGGGSWKQ</sequence>
<dbReference type="PANTHER" id="PTHR35004">
    <property type="entry name" value="TRANSPOSASE RV3428C-RELATED"/>
    <property type="match status" value="1"/>
</dbReference>
<dbReference type="Proteomes" id="UP000289166">
    <property type="component" value="Unassembled WGS sequence"/>
</dbReference>
<dbReference type="NCBIfam" id="NF033546">
    <property type="entry name" value="transpos_IS21"/>
    <property type="match status" value="1"/>
</dbReference>
<keyword evidence="3" id="KW-1185">Reference proteome</keyword>
<dbReference type="RefSeq" id="WP_128705551.1">
    <property type="nucleotide sequence ID" value="NZ_RLII01000001.1"/>
</dbReference>
<dbReference type="InterPro" id="IPR054353">
    <property type="entry name" value="IstA-like_C"/>
</dbReference>
<comment type="caution">
    <text evidence="2">The sequence shown here is derived from an EMBL/GenBank/DDBJ whole genome shotgun (WGS) entry which is preliminary data.</text>
</comment>